<comment type="caution">
    <text evidence="4">The sequence shown here is derived from an EMBL/GenBank/DDBJ whole genome shotgun (WGS) entry which is preliminary data.</text>
</comment>
<dbReference type="AlphaFoldDB" id="A0A8J5GGC9"/>
<dbReference type="Gene3D" id="1.25.70.10">
    <property type="entry name" value="Transcription termination factor 3, mitochondrial"/>
    <property type="match status" value="1"/>
</dbReference>
<accession>A0A8J5GGC9</accession>
<dbReference type="PANTHER" id="PTHR13068:SF236">
    <property type="entry name" value="OS02G0749800 PROTEIN"/>
    <property type="match status" value="1"/>
</dbReference>
<dbReference type="InterPro" id="IPR003690">
    <property type="entry name" value="MTERF"/>
</dbReference>
<dbReference type="GO" id="GO:0003676">
    <property type="term" value="F:nucleic acid binding"/>
    <property type="evidence" value="ECO:0007669"/>
    <property type="project" value="InterPro"/>
</dbReference>
<evidence type="ECO:0000313" key="5">
    <source>
        <dbReference type="Proteomes" id="UP000734854"/>
    </source>
</evidence>
<sequence>MQTSSNSTMNQEVLMMLYMKDTKQREVVHVLVTLIVRGAARPAIVELTRKGPGKNGLEDLLSRTGRFFVSATAAIVSATAANDASTTSEIPQTQFYFLHQHDDPSSLIASSLARSCGISDNVAFSISKKVQFDALDKVLPVLALLKDYGFDEAHLICPIDRCPRVLLMNNKKTLKPKLELFNGNDLVGTSLLGALSARFNLVDALKHSPWMITFDISTTVLPKFYALRPYGAFDEIKKMSIYPKKTTFPHALGVLAILPKKKWLEKVRKTMKLMEEKLAGTQEHTVKNTNVLSMSLEKRLMPRHAILGIVMHKGLIKPCFTGNHFLVSNKKFMMQFVTKQRMTSKMKQMMRLMLNGFLTIDLVDDFTSAAPIVALIIAPIAALITAPIVASLSPTPFAPYPALRTLSLPLLFVPPPPLLGSSNRSTPFPLQALLTTEAQHSSLFELLQRQRHILEHYQWQRRLPPR</sequence>
<keyword evidence="3" id="KW-0809">Transit peptide</keyword>
<organism evidence="4 5">
    <name type="scientific">Zingiber officinale</name>
    <name type="common">Ginger</name>
    <name type="synonym">Amomum zingiber</name>
    <dbReference type="NCBI Taxonomy" id="94328"/>
    <lineage>
        <taxon>Eukaryota</taxon>
        <taxon>Viridiplantae</taxon>
        <taxon>Streptophyta</taxon>
        <taxon>Embryophyta</taxon>
        <taxon>Tracheophyta</taxon>
        <taxon>Spermatophyta</taxon>
        <taxon>Magnoliopsida</taxon>
        <taxon>Liliopsida</taxon>
        <taxon>Zingiberales</taxon>
        <taxon>Zingiberaceae</taxon>
        <taxon>Zingiber</taxon>
    </lineage>
</organism>
<keyword evidence="2" id="KW-0805">Transcription regulation</keyword>
<dbReference type="InterPro" id="IPR038538">
    <property type="entry name" value="MTERF_sf"/>
</dbReference>
<evidence type="ECO:0000256" key="2">
    <source>
        <dbReference type="ARBA" id="ARBA00022472"/>
    </source>
</evidence>
<keyword evidence="5" id="KW-1185">Reference proteome</keyword>
<dbReference type="Proteomes" id="UP000734854">
    <property type="component" value="Unassembled WGS sequence"/>
</dbReference>
<dbReference type="GO" id="GO:0006353">
    <property type="term" value="P:DNA-templated transcription termination"/>
    <property type="evidence" value="ECO:0007669"/>
    <property type="project" value="UniProtKB-KW"/>
</dbReference>
<evidence type="ECO:0000256" key="1">
    <source>
        <dbReference type="ARBA" id="ARBA00007692"/>
    </source>
</evidence>
<protein>
    <submittedName>
        <fullName evidence="4">Uncharacterized protein</fullName>
    </submittedName>
</protein>
<comment type="similarity">
    <text evidence="1">Belongs to the mTERF family.</text>
</comment>
<reference evidence="4 5" key="1">
    <citation type="submission" date="2020-08" db="EMBL/GenBank/DDBJ databases">
        <title>Plant Genome Project.</title>
        <authorList>
            <person name="Zhang R.-G."/>
        </authorList>
    </citation>
    <scope>NUCLEOTIDE SEQUENCE [LARGE SCALE GENOMIC DNA]</scope>
    <source>
        <tissue evidence="4">Rhizome</tissue>
    </source>
</reference>
<keyword evidence="2" id="KW-0806">Transcription termination</keyword>
<dbReference type="PANTHER" id="PTHR13068">
    <property type="entry name" value="CGI-12 PROTEIN-RELATED"/>
    <property type="match status" value="1"/>
</dbReference>
<dbReference type="Pfam" id="PF02536">
    <property type="entry name" value="mTERF"/>
    <property type="match status" value="1"/>
</dbReference>
<evidence type="ECO:0000313" key="4">
    <source>
        <dbReference type="EMBL" id="KAG6502837.1"/>
    </source>
</evidence>
<name>A0A8J5GGC9_ZINOF</name>
<dbReference type="EMBL" id="JACMSC010000010">
    <property type="protein sequence ID" value="KAG6502837.1"/>
    <property type="molecule type" value="Genomic_DNA"/>
</dbReference>
<proteinExistence type="inferred from homology"/>
<evidence type="ECO:0000256" key="3">
    <source>
        <dbReference type="ARBA" id="ARBA00022946"/>
    </source>
</evidence>
<keyword evidence="2" id="KW-0804">Transcription</keyword>
<gene>
    <name evidence="4" type="ORF">ZIOFF_035126</name>
</gene>